<dbReference type="GO" id="GO:0016887">
    <property type="term" value="F:ATP hydrolysis activity"/>
    <property type="evidence" value="ECO:0007669"/>
    <property type="project" value="InterPro"/>
</dbReference>
<dbReference type="InterPro" id="IPR003593">
    <property type="entry name" value="AAA+_ATPase"/>
</dbReference>
<dbReference type="SMART" id="SM00382">
    <property type="entry name" value="AAA"/>
    <property type="match status" value="1"/>
</dbReference>
<dbReference type="Pfam" id="PF00005">
    <property type="entry name" value="ABC_tran"/>
    <property type="match status" value="1"/>
</dbReference>
<feature type="transmembrane region" description="Helical" evidence="9">
    <location>
        <begin position="618"/>
        <end position="640"/>
    </location>
</feature>
<feature type="transmembrane region" description="Helical" evidence="9">
    <location>
        <begin position="469"/>
        <end position="495"/>
    </location>
</feature>
<feature type="transmembrane region" description="Helical" evidence="9">
    <location>
        <begin position="429"/>
        <end position="449"/>
    </location>
</feature>
<keyword evidence="3" id="KW-0813">Transport</keyword>
<evidence type="ECO:0000256" key="6">
    <source>
        <dbReference type="ARBA" id="ARBA00022840"/>
    </source>
</evidence>
<dbReference type="InterPro" id="IPR017871">
    <property type="entry name" value="ABC_transporter-like_CS"/>
</dbReference>
<keyword evidence="6" id="KW-0067">ATP-binding</keyword>
<dbReference type="Pfam" id="PF19055">
    <property type="entry name" value="ABC2_membrane_7"/>
    <property type="match status" value="1"/>
</dbReference>
<dbReference type="FunFam" id="3.40.50.300:FF:001077">
    <property type="entry name" value="Uncharacterized protein, isoform A"/>
    <property type="match status" value="1"/>
</dbReference>
<evidence type="ECO:0000256" key="3">
    <source>
        <dbReference type="ARBA" id="ARBA00022448"/>
    </source>
</evidence>
<dbReference type="CDD" id="cd03213">
    <property type="entry name" value="ABCG_EPDR"/>
    <property type="match status" value="1"/>
</dbReference>
<dbReference type="Pfam" id="PF01061">
    <property type="entry name" value="ABC2_membrane"/>
    <property type="match status" value="1"/>
</dbReference>
<dbReference type="InterPro" id="IPR003439">
    <property type="entry name" value="ABC_transporter-like_ATP-bd"/>
</dbReference>
<protein>
    <recommendedName>
        <fullName evidence="10">ABC transporter domain-containing protein</fullName>
    </recommendedName>
</protein>
<dbReference type="EMBL" id="JH668705">
    <property type="protein sequence ID" value="KAG6460909.1"/>
    <property type="molecule type" value="Genomic_DNA"/>
</dbReference>
<dbReference type="GO" id="GO:0005886">
    <property type="term" value="C:plasma membrane"/>
    <property type="evidence" value="ECO:0007669"/>
    <property type="project" value="TreeGrafter"/>
</dbReference>
<dbReference type="PROSITE" id="PS50893">
    <property type="entry name" value="ABC_TRANSPORTER_2"/>
    <property type="match status" value="1"/>
</dbReference>
<dbReference type="GO" id="GO:0005524">
    <property type="term" value="F:ATP binding"/>
    <property type="evidence" value="ECO:0007669"/>
    <property type="project" value="UniProtKB-KW"/>
</dbReference>
<evidence type="ECO:0000256" key="1">
    <source>
        <dbReference type="ARBA" id="ARBA00004141"/>
    </source>
</evidence>
<evidence type="ECO:0000256" key="9">
    <source>
        <dbReference type="SAM" id="Phobius"/>
    </source>
</evidence>
<dbReference type="SUPFAM" id="SSF52540">
    <property type="entry name" value="P-loop containing nucleoside triphosphate hydrolases"/>
    <property type="match status" value="1"/>
</dbReference>
<dbReference type="Gene3D" id="3.40.50.300">
    <property type="entry name" value="P-loop containing nucleotide triphosphate hydrolases"/>
    <property type="match status" value="1"/>
</dbReference>
<feature type="domain" description="ABC transporter" evidence="10">
    <location>
        <begin position="60"/>
        <end position="297"/>
    </location>
</feature>
<dbReference type="InterPro" id="IPR013525">
    <property type="entry name" value="ABC2_TM"/>
</dbReference>
<comment type="caution">
    <text evidence="11">The sequence shown here is derived from an EMBL/GenBank/DDBJ whole genome shotgun (WGS) entry which is preliminary data.</text>
</comment>
<feature type="transmembrane region" description="Helical" evidence="9">
    <location>
        <begin position="395"/>
        <end position="417"/>
    </location>
</feature>
<name>A0A922CWG5_MANSE</name>
<evidence type="ECO:0000256" key="7">
    <source>
        <dbReference type="ARBA" id="ARBA00022989"/>
    </source>
</evidence>
<gene>
    <name evidence="11" type="ORF">O3G_MSEX012299</name>
</gene>
<dbReference type="OrthoDB" id="66620at2759"/>
<feature type="transmembrane region" description="Helical" evidence="9">
    <location>
        <begin position="507"/>
        <end position="531"/>
    </location>
</feature>
<dbReference type="PANTHER" id="PTHR48041:SF105">
    <property type="entry name" value="FI02074P"/>
    <property type="match status" value="1"/>
</dbReference>
<accession>A0A922CWG5</accession>
<evidence type="ECO:0000313" key="12">
    <source>
        <dbReference type="Proteomes" id="UP000791440"/>
    </source>
</evidence>
<dbReference type="PANTHER" id="PTHR48041">
    <property type="entry name" value="ABC TRANSPORTER G FAMILY MEMBER 28"/>
    <property type="match status" value="1"/>
</dbReference>
<reference evidence="11" key="1">
    <citation type="journal article" date="2016" name="Insect Biochem. Mol. Biol.">
        <title>Multifaceted biological insights from a draft genome sequence of the tobacco hornworm moth, Manduca sexta.</title>
        <authorList>
            <person name="Kanost M.R."/>
            <person name="Arrese E.L."/>
            <person name="Cao X."/>
            <person name="Chen Y.R."/>
            <person name="Chellapilla S."/>
            <person name="Goldsmith M.R."/>
            <person name="Grosse-Wilde E."/>
            <person name="Heckel D.G."/>
            <person name="Herndon N."/>
            <person name="Jiang H."/>
            <person name="Papanicolaou A."/>
            <person name="Qu J."/>
            <person name="Soulages J.L."/>
            <person name="Vogel H."/>
            <person name="Walters J."/>
            <person name="Waterhouse R.M."/>
            <person name="Ahn S.J."/>
            <person name="Almeida F.C."/>
            <person name="An C."/>
            <person name="Aqrawi P."/>
            <person name="Bretschneider A."/>
            <person name="Bryant W.B."/>
            <person name="Bucks S."/>
            <person name="Chao H."/>
            <person name="Chevignon G."/>
            <person name="Christen J.M."/>
            <person name="Clarke D.F."/>
            <person name="Dittmer N.T."/>
            <person name="Ferguson L.C.F."/>
            <person name="Garavelou S."/>
            <person name="Gordon K.H.J."/>
            <person name="Gunaratna R.T."/>
            <person name="Han Y."/>
            <person name="Hauser F."/>
            <person name="He Y."/>
            <person name="Heidel-Fischer H."/>
            <person name="Hirsh A."/>
            <person name="Hu Y."/>
            <person name="Jiang H."/>
            <person name="Kalra D."/>
            <person name="Klinner C."/>
            <person name="Konig C."/>
            <person name="Kovar C."/>
            <person name="Kroll A.R."/>
            <person name="Kuwar S.S."/>
            <person name="Lee S.L."/>
            <person name="Lehman R."/>
            <person name="Li K."/>
            <person name="Li Z."/>
            <person name="Liang H."/>
            <person name="Lovelace S."/>
            <person name="Lu Z."/>
            <person name="Mansfield J.H."/>
            <person name="McCulloch K.J."/>
            <person name="Mathew T."/>
            <person name="Morton B."/>
            <person name="Muzny D.M."/>
            <person name="Neunemann D."/>
            <person name="Ongeri F."/>
            <person name="Pauchet Y."/>
            <person name="Pu L.L."/>
            <person name="Pyrousis I."/>
            <person name="Rao X.J."/>
            <person name="Redding A."/>
            <person name="Roesel C."/>
            <person name="Sanchez-Gracia A."/>
            <person name="Schaack S."/>
            <person name="Shukla A."/>
            <person name="Tetreau G."/>
            <person name="Wang Y."/>
            <person name="Xiong G.H."/>
            <person name="Traut W."/>
            <person name="Walsh T.K."/>
            <person name="Worley K.C."/>
            <person name="Wu D."/>
            <person name="Wu W."/>
            <person name="Wu Y.Q."/>
            <person name="Zhang X."/>
            <person name="Zou Z."/>
            <person name="Zucker H."/>
            <person name="Briscoe A.D."/>
            <person name="Burmester T."/>
            <person name="Clem R.J."/>
            <person name="Feyereisen R."/>
            <person name="Grimmelikhuijzen C.J.P."/>
            <person name="Hamodrakas S.J."/>
            <person name="Hansson B.S."/>
            <person name="Huguet E."/>
            <person name="Jermiin L.S."/>
            <person name="Lan Q."/>
            <person name="Lehman H.K."/>
            <person name="Lorenzen M."/>
            <person name="Merzendorfer H."/>
            <person name="Michalopoulos I."/>
            <person name="Morton D.B."/>
            <person name="Muthukrishnan S."/>
            <person name="Oakeshott J.G."/>
            <person name="Palmer W."/>
            <person name="Park Y."/>
            <person name="Passarelli A.L."/>
            <person name="Rozas J."/>
            <person name="Schwartz L.M."/>
            <person name="Smith W."/>
            <person name="Southgate A."/>
            <person name="Vilcinskas A."/>
            <person name="Vogt R."/>
            <person name="Wang P."/>
            <person name="Werren J."/>
            <person name="Yu X.Q."/>
            <person name="Zhou J.J."/>
            <person name="Brown S.J."/>
            <person name="Scherer S.E."/>
            <person name="Richards S."/>
            <person name="Blissard G.W."/>
        </authorList>
    </citation>
    <scope>NUCLEOTIDE SEQUENCE</scope>
</reference>
<dbReference type="InterPro" id="IPR043926">
    <property type="entry name" value="ABCG_dom"/>
</dbReference>
<comment type="similarity">
    <text evidence="2">Belongs to the ABC transporter superfamily. ABCG family. Eye pigment precursor importer (TC 3.A.1.204) subfamily.</text>
</comment>
<comment type="subcellular location">
    <subcellularLocation>
        <location evidence="1">Membrane</location>
        <topology evidence="1">Multi-pass membrane protein</topology>
    </subcellularLocation>
</comment>
<keyword evidence="5" id="KW-0547">Nucleotide-binding</keyword>
<reference evidence="11" key="2">
    <citation type="submission" date="2020-12" db="EMBL/GenBank/DDBJ databases">
        <authorList>
            <person name="Kanost M."/>
        </authorList>
    </citation>
    <scope>NUCLEOTIDE SEQUENCE</scope>
</reference>
<keyword evidence="8 9" id="KW-0472">Membrane</keyword>
<dbReference type="GO" id="GO:0140359">
    <property type="term" value="F:ABC-type transporter activity"/>
    <property type="evidence" value="ECO:0007669"/>
    <property type="project" value="InterPro"/>
</dbReference>
<evidence type="ECO:0000256" key="4">
    <source>
        <dbReference type="ARBA" id="ARBA00022692"/>
    </source>
</evidence>
<feature type="transmembrane region" description="Helical" evidence="9">
    <location>
        <begin position="573"/>
        <end position="592"/>
    </location>
</feature>
<keyword evidence="4 9" id="KW-0812">Transmembrane</keyword>
<dbReference type="InterPro" id="IPR027417">
    <property type="entry name" value="P-loop_NTPase"/>
</dbReference>
<keyword evidence="12" id="KW-1185">Reference proteome</keyword>
<sequence>MSNVPLVRRAIAGAALAHNAAAVQIPMDGQENQWTPAALERAGSTLKALNRMAKRPPVHILFEDISYTVNSHKGEERILHNVSGEFRSGELTCILGPSGAGKSSLLNILAGYTSNGVTGRISVNGHVRDMRVFKKLSSYIMQDDLLQPRLTVLESMRIAADLKLGKELGKAEKELIVEEILQTLGLWEHRETRSERLSGGQSKRLSVALELVNNPPIIFLDEPTTGLDIVSIRQLVVLLRLLSRQGRTIICTVHQPSASLFTLFDRVYVLAKGMCCYQGAAPLLVPFLSEVGHVCPTTHNPADFVLETLLGDGESAAQMTELCQNGKLCRKLDRLTTRGGRKPVLHSDESIQRIFGEHVAKEQTQKMEFPTTFITQFSILSKRMFVQTKRNSISLWIQLIHHVTSAVLLGSIFFGIGNDGASPIANFKFCLSCLVFFMYTYIMIPILLFPMEVRLIRREYFNRWYSLKAYYAALSFATVPVMFGLGVLFLVITYLMSGQLLEWNRFILFSVIGLMTATCSEGLGLAIGSAFSVTNGSIMGPALVSPLLALCCYGMGFGPYIEGSMKALMSASYLRYGLTGLSLALYEQRAYLDCSMEFCLYSDPRLLLRDLGMTNDHYYIQIIGLLAFTVVHRVLAYFALRYRLTAEFSNKFLSYISKFLKHR</sequence>
<organism evidence="11 12">
    <name type="scientific">Manduca sexta</name>
    <name type="common">Tobacco hawkmoth</name>
    <name type="synonym">Tobacco hornworm</name>
    <dbReference type="NCBI Taxonomy" id="7130"/>
    <lineage>
        <taxon>Eukaryota</taxon>
        <taxon>Metazoa</taxon>
        <taxon>Ecdysozoa</taxon>
        <taxon>Arthropoda</taxon>
        <taxon>Hexapoda</taxon>
        <taxon>Insecta</taxon>
        <taxon>Pterygota</taxon>
        <taxon>Neoptera</taxon>
        <taxon>Endopterygota</taxon>
        <taxon>Lepidoptera</taxon>
        <taxon>Glossata</taxon>
        <taxon>Ditrysia</taxon>
        <taxon>Bombycoidea</taxon>
        <taxon>Sphingidae</taxon>
        <taxon>Sphinginae</taxon>
        <taxon>Sphingini</taxon>
        <taxon>Manduca</taxon>
    </lineage>
</organism>
<evidence type="ECO:0000313" key="11">
    <source>
        <dbReference type="EMBL" id="KAG6460909.1"/>
    </source>
</evidence>
<dbReference type="InterPro" id="IPR050352">
    <property type="entry name" value="ABCG_transporters"/>
</dbReference>
<feature type="transmembrane region" description="Helical" evidence="9">
    <location>
        <begin position="543"/>
        <end position="561"/>
    </location>
</feature>
<keyword evidence="7 9" id="KW-1133">Transmembrane helix</keyword>
<evidence type="ECO:0000259" key="10">
    <source>
        <dbReference type="PROSITE" id="PS50893"/>
    </source>
</evidence>
<dbReference type="AlphaFoldDB" id="A0A922CWG5"/>
<dbReference type="Proteomes" id="UP000791440">
    <property type="component" value="Unassembled WGS sequence"/>
</dbReference>
<evidence type="ECO:0000256" key="5">
    <source>
        <dbReference type="ARBA" id="ARBA00022741"/>
    </source>
</evidence>
<dbReference type="PROSITE" id="PS00211">
    <property type="entry name" value="ABC_TRANSPORTER_1"/>
    <property type="match status" value="1"/>
</dbReference>
<evidence type="ECO:0000256" key="8">
    <source>
        <dbReference type="ARBA" id="ARBA00023136"/>
    </source>
</evidence>
<proteinExistence type="inferred from homology"/>
<evidence type="ECO:0000256" key="2">
    <source>
        <dbReference type="ARBA" id="ARBA00005814"/>
    </source>
</evidence>